<dbReference type="EMBL" id="FQVD01000003">
    <property type="protein sequence ID" value="SHE54465.1"/>
    <property type="molecule type" value="Genomic_DNA"/>
</dbReference>
<dbReference type="Pfam" id="PF07715">
    <property type="entry name" value="Plug"/>
    <property type="match status" value="1"/>
</dbReference>
<accession>A0A1M4UCK7</accession>
<dbReference type="Gene3D" id="2.60.40.1120">
    <property type="entry name" value="Carboxypeptidase-like, regulatory domain"/>
    <property type="match status" value="1"/>
</dbReference>
<dbReference type="InterPro" id="IPR039426">
    <property type="entry name" value="TonB-dep_rcpt-like"/>
</dbReference>
<dbReference type="NCBIfam" id="TIGR04056">
    <property type="entry name" value="OMP_RagA_SusC"/>
    <property type="match status" value="1"/>
</dbReference>
<organism evidence="10 11">
    <name type="scientific">Bacteroides faecichinchillae</name>
    <dbReference type="NCBI Taxonomy" id="871325"/>
    <lineage>
        <taxon>Bacteria</taxon>
        <taxon>Pseudomonadati</taxon>
        <taxon>Bacteroidota</taxon>
        <taxon>Bacteroidia</taxon>
        <taxon>Bacteroidales</taxon>
        <taxon>Bacteroidaceae</taxon>
        <taxon>Bacteroides</taxon>
    </lineage>
</organism>
<dbReference type="STRING" id="871325.SAMN05444349_10397"/>
<keyword evidence="2 7" id="KW-0813">Transport</keyword>
<evidence type="ECO:0000256" key="4">
    <source>
        <dbReference type="ARBA" id="ARBA00022692"/>
    </source>
</evidence>
<dbReference type="Gene3D" id="2.170.130.10">
    <property type="entry name" value="TonB-dependent receptor, plug domain"/>
    <property type="match status" value="1"/>
</dbReference>
<dbReference type="InterPro" id="IPR023996">
    <property type="entry name" value="TonB-dep_OMP_SusC/RagA"/>
</dbReference>
<dbReference type="InterPro" id="IPR012910">
    <property type="entry name" value="Plug_dom"/>
</dbReference>
<comment type="subcellular location">
    <subcellularLocation>
        <location evidence="1 7">Cell outer membrane</location>
        <topology evidence="1 7">Multi-pass membrane protein</topology>
    </subcellularLocation>
</comment>
<gene>
    <name evidence="10" type="ORF">SAMN05444349_10397</name>
</gene>
<sequence>MLRVVNLLCVVMFVTASMFAQDNSAKKKEDKQVHERTLMGVVKEASGEPLPGATVYVKGAMQIGAATDLYGNFVLKNIPAGKQTILISCIGMEGKEITYTGQKSVLVILQEKVTEVQDVVVTGIYVRKKNSFTGSATTYSKDDLKKIGTKNLIQSLKTLEPALNVIENTSWGSDPNRMPDMEIRGKTSIVGELSSDYDNTANQPLFILDGVEVDIDDIMKLPIDRIASVTVLKDAASTAIYGSKSANGVIVVETVRPEPGRLRVSYSGNFTYQTPDLTDYNLMNASEKLEFERLAGRYTAKTIYDSQDELDAQYYSRLKEVRRGVDTYWLSEPLRAVLNHSHNLYIDGGDEAMVYGVGVSYSNEDGVMKGSDRETMSGNLKLSYRAKSLIFTNDFNIDVTNWDREPVDFSYFAQANPYYRKYNDDGTVPELLESMDIAKNTIYNPLYLYNIVNTNKTAEMTLRNNFSVVWRFWDAFQLRSRIGVNKSIAKNEMFKSPSHPDFLSETRKGTYSREDNDNFSYNGDFTLTYGKVFKDVHLVNLVGGWTFSQKQTQENGFMVSGFTSDLHQNPQFSAGFNQGDKPTYRNTVSRSTSFYMNGNYSFRNRYMLDANLRWDGSSVFGAQKMFTGTWAIGLGWNINNERWFRAEWVDLLKLRFSIGNPGNQNFDAYLSSGTYIYNSDYTNHFGTSAIIEKFANRNLAWQKTIDKNFGLDFEFFDSRLRLSGDYYHKVTDPLLVSVAMPPSVGLSNIYTNFGGQVSKGFNGSVMFNAIKRSDMRLNLNLNFRHGTTEYRNIGDKLDFMNEKGSGNSYRRYYDGGSPDDIWAVRSAGIDPATGREIFIKKDGTYTFQYDANDEVVVGSTASKLEGVFGVSMYYKQFSASINLRYVLGRKVFASALYNKVENITEDGMYYNLDKRALYDRWKEPGDVARFKAIDNFESTPMSSRFVVNDNVISGESISLGYETAAKWLRSIRASGASIRLYMNDIFRLASFKEERGLEYPFSRSVSLSVDIRF</sequence>
<dbReference type="PROSITE" id="PS52016">
    <property type="entry name" value="TONB_DEPENDENT_REC_3"/>
    <property type="match status" value="1"/>
</dbReference>
<dbReference type="Proteomes" id="UP000184436">
    <property type="component" value="Unassembled WGS sequence"/>
</dbReference>
<keyword evidence="11" id="KW-1185">Reference proteome</keyword>
<dbReference type="NCBIfam" id="TIGR04057">
    <property type="entry name" value="SusC_RagA_signa"/>
    <property type="match status" value="1"/>
</dbReference>
<dbReference type="SUPFAM" id="SSF56935">
    <property type="entry name" value="Porins"/>
    <property type="match status" value="1"/>
</dbReference>
<feature type="domain" description="TonB-dependent receptor plug" evidence="9">
    <location>
        <begin position="129"/>
        <end position="249"/>
    </location>
</feature>
<evidence type="ECO:0000256" key="3">
    <source>
        <dbReference type="ARBA" id="ARBA00022452"/>
    </source>
</evidence>
<reference evidence="10 11" key="1">
    <citation type="submission" date="2016-11" db="EMBL/GenBank/DDBJ databases">
        <authorList>
            <person name="Jaros S."/>
            <person name="Januszkiewicz K."/>
            <person name="Wedrychowicz H."/>
        </authorList>
    </citation>
    <scope>NUCLEOTIDE SEQUENCE [LARGE SCALE GENOMIC DNA]</scope>
    <source>
        <strain evidence="10 11">DSM 26883</strain>
    </source>
</reference>
<dbReference type="RefSeq" id="WP_245798451.1">
    <property type="nucleotide sequence ID" value="NZ_FQVD01000003.1"/>
</dbReference>
<evidence type="ECO:0000259" key="9">
    <source>
        <dbReference type="Pfam" id="PF07715"/>
    </source>
</evidence>
<evidence type="ECO:0000313" key="11">
    <source>
        <dbReference type="Proteomes" id="UP000184436"/>
    </source>
</evidence>
<proteinExistence type="inferred from homology"/>
<evidence type="ECO:0000256" key="8">
    <source>
        <dbReference type="SAM" id="SignalP"/>
    </source>
</evidence>
<dbReference type="InterPro" id="IPR036942">
    <property type="entry name" value="Beta-barrel_TonB_sf"/>
</dbReference>
<evidence type="ECO:0000256" key="2">
    <source>
        <dbReference type="ARBA" id="ARBA00022448"/>
    </source>
</evidence>
<feature type="chain" id="PRO_5013087086" evidence="8">
    <location>
        <begin position="21"/>
        <end position="1013"/>
    </location>
</feature>
<evidence type="ECO:0000256" key="1">
    <source>
        <dbReference type="ARBA" id="ARBA00004571"/>
    </source>
</evidence>
<dbReference type="Gene3D" id="2.40.170.20">
    <property type="entry name" value="TonB-dependent receptor, beta-barrel domain"/>
    <property type="match status" value="1"/>
</dbReference>
<protein>
    <submittedName>
        <fullName evidence="10">TonB-linked outer membrane protein, SusC/RagA family</fullName>
    </submittedName>
</protein>
<keyword evidence="6 7" id="KW-0998">Cell outer membrane</keyword>
<evidence type="ECO:0000256" key="7">
    <source>
        <dbReference type="PROSITE-ProRule" id="PRU01360"/>
    </source>
</evidence>
<comment type="similarity">
    <text evidence="7">Belongs to the TonB-dependent receptor family.</text>
</comment>
<name>A0A1M4UCK7_9BACE</name>
<dbReference type="InterPro" id="IPR023997">
    <property type="entry name" value="TonB-dep_OMP_SusC/RagA_CS"/>
</dbReference>
<dbReference type="SUPFAM" id="SSF49464">
    <property type="entry name" value="Carboxypeptidase regulatory domain-like"/>
    <property type="match status" value="1"/>
</dbReference>
<dbReference type="InterPro" id="IPR008969">
    <property type="entry name" value="CarboxyPept-like_regulatory"/>
</dbReference>
<feature type="signal peptide" evidence="8">
    <location>
        <begin position="1"/>
        <end position="20"/>
    </location>
</feature>
<keyword evidence="4 7" id="KW-0812">Transmembrane</keyword>
<keyword evidence="5 7" id="KW-0472">Membrane</keyword>
<keyword evidence="8" id="KW-0732">Signal</keyword>
<dbReference type="Pfam" id="PF13715">
    <property type="entry name" value="CarbopepD_reg_2"/>
    <property type="match status" value="1"/>
</dbReference>
<evidence type="ECO:0000256" key="6">
    <source>
        <dbReference type="ARBA" id="ARBA00023237"/>
    </source>
</evidence>
<dbReference type="AlphaFoldDB" id="A0A1M4UCK7"/>
<evidence type="ECO:0000313" key="10">
    <source>
        <dbReference type="EMBL" id="SHE54465.1"/>
    </source>
</evidence>
<keyword evidence="3 7" id="KW-1134">Transmembrane beta strand</keyword>
<evidence type="ECO:0000256" key="5">
    <source>
        <dbReference type="ARBA" id="ARBA00023136"/>
    </source>
</evidence>
<dbReference type="InterPro" id="IPR037066">
    <property type="entry name" value="Plug_dom_sf"/>
</dbReference>
<dbReference type="GO" id="GO:0009279">
    <property type="term" value="C:cell outer membrane"/>
    <property type="evidence" value="ECO:0007669"/>
    <property type="project" value="UniProtKB-SubCell"/>
</dbReference>